<evidence type="ECO:0000313" key="2">
    <source>
        <dbReference type="EMBL" id="CAK7331438.1"/>
    </source>
</evidence>
<evidence type="ECO:0000256" key="1">
    <source>
        <dbReference type="SAM" id="MobiDB-lite"/>
    </source>
</evidence>
<comment type="caution">
    <text evidence="2">The sequence shown here is derived from an EMBL/GenBank/DDBJ whole genome shotgun (WGS) entry which is preliminary data.</text>
</comment>
<feature type="compositionally biased region" description="Basic and acidic residues" evidence="1">
    <location>
        <begin position="208"/>
        <end position="219"/>
    </location>
</feature>
<organism evidence="2 3">
    <name type="scientific">Dovyalis caffra</name>
    <dbReference type="NCBI Taxonomy" id="77055"/>
    <lineage>
        <taxon>Eukaryota</taxon>
        <taxon>Viridiplantae</taxon>
        <taxon>Streptophyta</taxon>
        <taxon>Embryophyta</taxon>
        <taxon>Tracheophyta</taxon>
        <taxon>Spermatophyta</taxon>
        <taxon>Magnoliopsida</taxon>
        <taxon>eudicotyledons</taxon>
        <taxon>Gunneridae</taxon>
        <taxon>Pentapetalae</taxon>
        <taxon>rosids</taxon>
        <taxon>fabids</taxon>
        <taxon>Malpighiales</taxon>
        <taxon>Salicaceae</taxon>
        <taxon>Flacourtieae</taxon>
        <taxon>Dovyalis</taxon>
    </lineage>
</organism>
<feature type="compositionally biased region" description="Basic residues" evidence="1">
    <location>
        <begin position="365"/>
        <end position="378"/>
    </location>
</feature>
<sequence length="433" mass="49504">MSPSPTRQRSSVISRKRSPAPSLRRSPSPYGSSSQSPDQYRSLSPVRSPKVQRRSPIQAPGERVRSQPKLSPVLCRSSSSLRSPQRDQKDRKDLRNRLPALSPPDGSPLRSESPPVARKISASKDGRSPSPYESPVRQRKERITRDGSLSPQKQRGRKPLKDSPATSNDHEETGHTREGGDYNSRSSRKPPMHPSNIDKQKGSPLKVPYKDDQSPERLASRRTSGPRNYPDNMDSRKKEQDIKIGKSSGRGINHETIDAQKSPTLYKDEKDRSRLNNVRDSDKHHKLETAPVTAEKVHRNGSGALDFGSEESEKHRAEKREKSKHKRSHRHEVASDDDGSYGSEIEERKEAKRRRKEEKKLRKEEKRRRREERHRRREERRAEKLKLKDRNDASSSDDEHVGRGSLIQHCHPQVCYELDLISHARYALVGPKP</sequence>
<dbReference type="AlphaFoldDB" id="A0AAV1RC40"/>
<dbReference type="GO" id="GO:0005681">
    <property type="term" value="C:spliceosomal complex"/>
    <property type="evidence" value="ECO:0007669"/>
    <property type="project" value="TreeGrafter"/>
</dbReference>
<feature type="compositionally biased region" description="Basic and acidic residues" evidence="1">
    <location>
        <begin position="233"/>
        <end position="244"/>
    </location>
</feature>
<name>A0AAV1RC40_9ROSI</name>
<feature type="compositionally biased region" description="Low complexity" evidence="1">
    <location>
        <begin position="19"/>
        <end position="37"/>
    </location>
</feature>
<dbReference type="GO" id="GO:0003723">
    <property type="term" value="F:RNA binding"/>
    <property type="evidence" value="ECO:0007669"/>
    <property type="project" value="TreeGrafter"/>
</dbReference>
<feature type="compositionally biased region" description="Basic and acidic residues" evidence="1">
    <location>
        <begin position="379"/>
        <end position="402"/>
    </location>
</feature>
<feature type="compositionally biased region" description="Basic and acidic residues" evidence="1">
    <location>
        <begin position="311"/>
        <end position="321"/>
    </location>
</feature>
<feature type="compositionally biased region" description="Polar residues" evidence="1">
    <location>
        <begin position="1"/>
        <end position="13"/>
    </location>
</feature>
<proteinExistence type="predicted"/>
<dbReference type="GO" id="GO:0048024">
    <property type="term" value="P:regulation of mRNA splicing, via spliceosome"/>
    <property type="evidence" value="ECO:0007669"/>
    <property type="project" value="TreeGrafter"/>
</dbReference>
<feature type="region of interest" description="Disordered" evidence="1">
    <location>
        <begin position="1"/>
        <end position="404"/>
    </location>
</feature>
<reference evidence="2 3" key="1">
    <citation type="submission" date="2024-01" db="EMBL/GenBank/DDBJ databases">
        <authorList>
            <person name="Waweru B."/>
        </authorList>
    </citation>
    <scope>NUCLEOTIDE SEQUENCE [LARGE SCALE GENOMIC DNA]</scope>
</reference>
<dbReference type="Proteomes" id="UP001314170">
    <property type="component" value="Unassembled WGS sequence"/>
</dbReference>
<dbReference type="PANTHER" id="PTHR23148">
    <property type="entry name" value="SERINE/ARGININE REGULATED NUCLEAR MATRIX PROTEIN"/>
    <property type="match status" value="1"/>
</dbReference>
<feature type="compositionally biased region" description="Basic and acidic residues" evidence="1">
    <location>
        <begin position="84"/>
        <end position="96"/>
    </location>
</feature>
<feature type="compositionally biased region" description="Basic and acidic residues" evidence="1">
    <location>
        <begin position="136"/>
        <end position="145"/>
    </location>
</feature>
<keyword evidence="3" id="KW-1185">Reference proteome</keyword>
<dbReference type="InterPro" id="IPR052225">
    <property type="entry name" value="Ser/Arg_repetitive_matrix"/>
</dbReference>
<dbReference type="PANTHER" id="PTHR23148:SF0">
    <property type="entry name" value="SERINE_ARGININE REPETITIVE MATRIX PROTEIN 1"/>
    <property type="match status" value="1"/>
</dbReference>
<dbReference type="EMBL" id="CAWUPB010000913">
    <property type="protein sequence ID" value="CAK7331438.1"/>
    <property type="molecule type" value="Genomic_DNA"/>
</dbReference>
<protein>
    <submittedName>
        <fullName evidence="2">Uncharacterized protein</fullName>
    </submittedName>
</protein>
<feature type="compositionally biased region" description="Basic and acidic residues" evidence="1">
    <location>
        <begin position="168"/>
        <end position="180"/>
    </location>
</feature>
<evidence type="ECO:0000313" key="3">
    <source>
        <dbReference type="Proteomes" id="UP001314170"/>
    </source>
</evidence>
<accession>A0AAV1RC40</accession>
<feature type="compositionally biased region" description="Basic and acidic residues" evidence="1">
    <location>
        <begin position="266"/>
        <end position="288"/>
    </location>
</feature>
<gene>
    <name evidence="2" type="ORF">DCAF_LOCUS8470</name>
</gene>